<protein>
    <submittedName>
        <fullName evidence="7">MFS family permease</fullName>
    </submittedName>
</protein>
<name>A0ABS2M1Q4_9ACTN</name>
<evidence type="ECO:0000256" key="4">
    <source>
        <dbReference type="ARBA" id="ARBA00023136"/>
    </source>
</evidence>
<evidence type="ECO:0000256" key="5">
    <source>
        <dbReference type="SAM" id="Phobius"/>
    </source>
</evidence>
<feature type="transmembrane region" description="Helical" evidence="5">
    <location>
        <begin position="89"/>
        <end position="108"/>
    </location>
</feature>
<accession>A0ABS2M1Q4</accession>
<sequence>MKTDIDGAGPAARGLGRLTAVGRTTWLLSLSQALYFGTVSIDLTLTAVVGLHLAPRIELATLPLAMITIVATVGSVLAGLLTSRIGYRAVMIIGAAAAVVGGGLSVYAVVQHSFFLLCVGTGLVGLYRATGGYIRFLAADLAPDGYRERALSFVLFGGLLSAFGGPFLATASVDFISTQFAGPYLMVALLSLASIPLVLLVTRGREVAKAQPKDASVKPVAIREVVRSANFTTALLVLTVAGATMTMIMAVGPIGSEQAGHSMHQGASIIQWHLVGMFAPSIFSGALMQRIGRRSVAVLGCALLLIGAVIGSAGSGHYHFLADLALNGLGWNFLFLSGSAYLIACYPPGRGGRVQAAVEGVSSGAAVMASLSASAIYNALGWRMTNVPVIIIGLFVLVWLGVRFVAERSASSTAPLPETVAVPEPTQVAVLAGTDDVEPAETRSPRRT</sequence>
<feature type="transmembrane region" description="Helical" evidence="5">
    <location>
        <begin position="150"/>
        <end position="169"/>
    </location>
</feature>
<dbReference type="InterPro" id="IPR036259">
    <property type="entry name" value="MFS_trans_sf"/>
</dbReference>
<feature type="transmembrane region" description="Helical" evidence="5">
    <location>
        <begin position="181"/>
        <end position="201"/>
    </location>
</feature>
<dbReference type="InterPro" id="IPR020846">
    <property type="entry name" value="MFS_dom"/>
</dbReference>
<dbReference type="EMBL" id="JAFBBP010000001">
    <property type="protein sequence ID" value="MBM7494316.1"/>
    <property type="molecule type" value="Genomic_DNA"/>
</dbReference>
<feature type="transmembrane region" description="Helical" evidence="5">
    <location>
        <begin position="231"/>
        <end position="250"/>
    </location>
</feature>
<proteinExistence type="predicted"/>
<feature type="transmembrane region" description="Helical" evidence="5">
    <location>
        <begin position="114"/>
        <end position="138"/>
    </location>
</feature>
<dbReference type="PANTHER" id="PTHR23534">
    <property type="entry name" value="MFS PERMEASE"/>
    <property type="match status" value="1"/>
</dbReference>
<dbReference type="Proteomes" id="UP000764837">
    <property type="component" value="Unassembled WGS sequence"/>
</dbReference>
<reference evidence="7 8" key="1">
    <citation type="submission" date="2021-01" db="EMBL/GenBank/DDBJ databases">
        <title>Sequencing the genomes of 1000 actinobacteria strains.</title>
        <authorList>
            <person name="Klenk H.-P."/>
        </authorList>
    </citation>
    <scope>NUCLEOTIDE SEQUENCE [LARGE SCALE GENOMIC DNA]</scope>
    <source>
        <strain evidence="7 8">DSM 100204</strain>
    </source>
</reference>
<dbReference type="PANTHER" id="PTHR23534:SF1">
    <property type="entry name" value="MAJOR FACILITATOR SUPERFAMILY PROTEIN"/>
    <property type="match status" value="1"/>
</dbReference>
<dbReference type="Gene3D" id="1.20.1250.20">
    <property type="entry name" value="MFS general substrate transporter like domains"/>
    <property type="match status" value="1"/>
</dbReference>
<gene>
    <name evidence="7" type="ORF">JOD64_005538</name>
</gene>
<comment type="caution">
    <text evidence="7">The sequence shown here is derived from an EMBL/GenBank/DDBJ whole genome shotgun (WGS) entry which is preliminary data.</text>
</comment>
<dbReference type="Pfam" id="PF07690">
    <property type="entry name" value="MFS_1"/>
    <property type="match status" value="1"/>
</dbReference>
<keyword evidence="4 5" id="KW-0472">Membrane</keyword>
<feature type="transmembrane region" description="Helical" evidence="5">
    <location>
        <begin position="270"/>
        <end position="288"/>
    </location>
</feature>
<evidence type="ECO:0000256" key="2">
    <source>
        <dbReference type="ARBA" id="ARBA00022692"/>
    </source>
</evidence>
<feature type="transmembrane region" description="Helical" evidence="5">
    <location>
        <begin position="356"/>
        <end position="380"/>
    </location>
</feature>
<feature type="transmembrane region" description="Helical" evidence="5">
    <location>
        <begin position="33"/>
        <end position="54"/>
    </location>
</feature>
<keyword evidence="3 5" id="KW-1133">Transmembrane helix</keyword>
<evidence type="ECO:0000313" key="7">
    <source>
        <dbReference type="EMBL" id="MBM7494316.1"/>
    </source>
</evidence>
<feature type="domain" description="Major facilitator superfamily (MFS) profile" evidence="6">
    <location>
        <begin position="230"/>
        <end position="448"/>
    </location>
</feature>
<feature type="transmembrane region" description="Helical" evidence="5">
    <location>
        <begin position="60"/>
        <end position="82"/>
    </location>
</feature>
<feature type="transmembrane region" description="Helical" evidence="5">
    <location>
        <begin position="324"/>
        <end position="344"/>
    </location>
</feature>
<organism evidence="7 8">
    <name type="scientific">Micromonospora luteifusca</name>
    <dbReference type="NCBI Taxonomy" id="709860"/>
    <lineage>
        <taxon>Bacteria</taxon>
        <taxon>Bacillati</taxon>
        <taxon>Actinomycetota</taxon>
        <taxon>Actinomycetes</taxon>
        <taxon>Micromonosporales</taxon>
        <taxon>Micromonosporaceae</taxon>
        <taxon>Micromonospora</taxon>
    </lineage>
</organism>
<evidence type="ECO:0000259" key="6">
    <source>
        <dbReference type="PROSITE" id="PS50850"/>
    </source>
</evidence>
<dbReference type="PROSITE" id="PS50850">
    <property type="entry name" value="MFS"/>
    <property type="match status" value="1"/>
</dbReference>
<dbReference type="InterPro" id="IPR011701">
    <property type="entry name" value="MFS"/>
</dbReference>
<feature type="transmembrane region" description="Helical" evidence="5">
    <location>
        <begin position="386"/>
        <end position="406"/>
    </location>
</feature>
<evidence type="ECO:0000313" key="8">
    <source>
        <dbReference type="Proteomes" id="UP000764837"/>
    </source>
</evidence>
<keyword evidence="2 5" id="KW-0812">Transmembrane</keyword>
<dbReference type="RefSeq" id="WP_204944900.1">
    <property type="nucleotide sequence ID" value="NZ_JAFBBP010000001.1"/>
</dbReference>
<evidence type="ECO:0000256" key="1">
    <source>
        <dbReference type="ARBA" id="ARBA00004651"/>
    </source>
</evidence>
<feature type="transmembrane region" description="Helical" evidence="5">
    <location>
        <begin position="295"/>
        <end position="318"/>
    </location>
</feature>
<dbReference type="SUPFAM" id="SSF103473">
    <property type="entry name" value="MFS general substrate transporter"/>
    <property type="match status" value="1"/>
</dbReference>
<keyword evidence="8" id="KW-1185">Reference proteome</keyword>
<comment type="subcellular location">
    <subcellularLocation>
        <location evidence="1">Cell membrane</location>
        <topology evidence="1">Multi-pass membrane protein</topology>
    </subcellularLocation>
</comment>
<evidence type="ECO:0000256" key="3">
    <source>
        <dbReference type="ARBA" id="ARBA00022989"/>
    </source>
</evidence>